<feature type="compositionally biased region" description="Basic and acidic residues" evidence="1">
    <location>
        <begin position="301"/>
        <end position="311"/>
    </location>
</feature>
<sequence length="462" mass="50799">MRRDDRGKAFHRDRVTGIDLADLEIHPARAAGDDEGLRLGLLDLGHLHPIARALERVGAFDQEVAGPAAAAEVVGAVAFGLVQLPADRLQDGARLLEDAAPAADLARVVQRDDARFLVLLEFQPTVHHRLAEIFGHGHHVELDRLAERLGRAPAQRREGVAAFGHDHHLGADLDRGIGQFGGHLLLRALVAREKAEVRPLVGIRAQGVINAHVMQRLDRAAGRILEQVDVEPGGDQQHVGLRLVDRDLEAELFLQRIHAEAEQILVGAEDGAVGLLPFLHEAQLVRHQPRRSQRRAVQRHHVGDVDPRRTDQVAPPAHRAGIIDQLLLRAQIVGGDVLHDEFLQPAQRRYLAVIDPLHQVELVHRRIFRVLRAKVELAGLGTGAAMHAGVELGGEIRVDALQEDPLRRRDALLVGHVDRGAGQVLQARGHAVEHGEGFVELLLGDDFGHAWTPLRQNFTPRI</sequence>
<feature type="region of interest" description="Disordered" evidence="1">
    <location>
        <begin position="289"/>
        <end position="315"/>
    </location>
</feature>
<name>A0A644VBS0_9ZZZZ</name>
<organism evidence="2">
    <name type="scientific">bioreactor metagenome</name>
    <dbReference type="NCBI Taxonomy" id="1076179"/>
    <lineage>
        <taxon>unclassified sequences</taxon>
        <taxon>metagenomes</taxon>
        <taxon>ecological metagenomes</taxon>
    </lineage>
</organism>
<gene>
    <name evidence="2" type="ORF">SDC9_34757</name>
</gene>
<proteinExistence type="predicted"/>
<comment type="caution">
    <text evidence="2">The sequence shown here is derived from an EMBL/GenBank/DDBJ whole genome shotgun (WGS) entry which is preliminary data.</text>
</comment>
<evidence type="ECO:0000313" key="2">
    <source>
        <dbReference type="EMBL" id="MPL88730.1"/>
    </source>
</evidence>
<evidence type="ECO:0000256" key="1">
    <source>
        <dbReference type="SAM" id="MobiDB-lite"/>
    </source>
</evidence>
<reference evidence="2" key="1">
    <citation type="submission" date="2019-08" db="EMBL/GenBank/DDBJ databases">
        <authorList>
            <person name="Kucharzyk K."/>
            <person name="Murdoch R.W."/>
            <person name="Higgins S."/>
            <person name="Loffler F."/>
        </authorList>
    </citation>
    <scope>NUCLEOTIDE SEQUENCE</scope>
</reference>
<protein>
    <submittedName>
        <fullName evidence="2">Uncharacterized protein</fullName>
    </submittedName>
</protein>
<dbReference type="EMBL" id="VSSQ01000264">
    <property type="protein sequence ID" value="MPL88730.1"/>
    <property type="molecule type" value="Genomic_DNA"/>
</dbReference>
<dbReference type="AlphaFoldDB" id="A0A644VBS0"/>
<accession>A0A644VBS0</accession>
<feature type="compositionally biased region" description="Basic residues" evidence="1">
    <location>
        <begin position="289"/>
        <end position="300"/>
    </location>
</feature>